<protein>
    <submittedName>
        <fullName evidence="4">TetR family transcriptional regulator</fullName>
    </submittedName>
</protein>
<comment type="caution">
    <text evidence="4">The sequence shown here is derived from an EMBL/GenBank/DDBJ whole genome shotgun (WGS) entry which is preliminary data.</text>
</comment>
<dbReference type="Pfam" id="PF00440">
    <property type="entry name" value="TetR_N"/>
    <property type="match status" value="1"/>
</dbReference>
<dbReference type="InterPro" id="IPR050109">
    <property type="entry name" value="HTH-type_TetR-like_transc_reg"/>
</dbReference>
<dbReference type="InterPro" id="IPR025722">
    <property type="entry name" value="TetR"/>
</dbReference>
<dbReference type="PANTHER" id="PTHR30055">
    <property type="entry name" value="HTH-TYPE TRANSCRIPTIONAL REGULATOR RUTR"/>
    <property type="match status" value="1"/>
</dbReference>
<gene>
    <name evidence="4" type="ORF">HQ497_09515</name>
</gene>
<evidence type="ECO:0000313" key="5">
    <source>
        <dbReference type="Proteomes" id="UP000754644"/>
    </source>
</evidence>
<accession>A0A972W088</accession>
<feature type="domain" description="HTH tetR-type" evidence="3">
    <location>
        <begin position="1"/>
        <end position="60"/>
    </location>
</feature>
<feature type="DNA-binding region" description="H-T-H motif" evidence="2">
    <location>
        <begin position="23"/>
        <end position="42"/>
    </location>
</feature>
<name>A0A972W088_9GAMM</name>
<dbReference type="Proteomes" id="UP000754644">
    <property type="component" value="Unassembled WGS sequence"/>
</dbReference>
<dbReference type="AlphaFoldDB" id="A0A972W088"/>
<dbReference type="PROSITE" id="PS50977">
    <property type="entry name" value="HTH_TETR_2"/>
    <property type="match status" value="1"/>
</dbReference>
<dbReference type="Gene3D" id="1.10.357.10">
    <property type="entry name" value="Tetracycline Repressor, domain 2"/>
    <property type="match status" value="1"/>
</dbReference>
<evidence type="ECO:0000259" key="3">
    <source>
        <dbReference type="PROSITE" id="PS50977"/>
    </source>
</evidence>
<dbReference type="Pfam" id="PF13972">
    <property type="entry name" value="TetR"/>
    <property type="match status" value="1"/>
</dbReference>
<dbReference type="InterPro" id="IPR001647">
    <property type="entry name" value="HTH_TetR"/>
</dbReference>
<proteinExistence type="predicted"/>
<dbReference type="PANTHER" id="PTHR30055:SF223">
    <property type="entry name" value="HTH-TYPE TRANSCRIPTIONAL REGULATOR UIDR"/>
    <property type="match status" value="1"/>
</dbReference>
<sequence>MGNRDRIVDAAIELMNKNGCVVGTTQLVEHLSISPGNLYYHFRNREEILVEVLSRLTSDLDAVLKVKPYETPIASWLASIFIGGAQVLRQYRFFFSSSLELVMKDERLADQYRNFTARGIKQVDAILKRVLANAAGQLRLTAAERGRLAENMWVLWTSWPRYIEIVAGAGNVEKEILRNHEYLEFLLRPYLDPKFFKAVVTHVRKLQRLDNQTWGVMR</sequence>
<evidence type="ECO:0000256" key="1">
    <source>
        <dbReference type="ARBA" id="ARBA00023125"/>
    </source>
</evidence>
<dbReference type="GO" id="GO:0003700">
    <property type="term" value="F:DNA-binding transcription factor activity"/>
    <property type="evidence" value="ECO:0007669"/>
    <property type="project" value="TreeGrafter"/>
</dbReference>
<organism evidence="4 5">
    <name type="scientific">SAR86 cluster bacterium</name>
    <dbReference type="NCBI Taxonomy" id="2030880"/>
    <lineage>
        <taxon>Bacteria</taxon>
        <taxon>Pseudomonadati</taxon>
        <taxon>Pseudomonadota</taxon>
        <taxon>Gammaproteobacteria</taxon>
        <taxon>SAR86 cluster</taxon>
    </lineage>
</organism>
<keyword evidence="1 2" id="KW-0238">DNA-binding</keyword>
<evidence type="ECO:0000313" key="4">
    <source>
        <dbReference type="EMBL" id="NQV65590.1"/>
    </source>
</evidence>
<dbReference type="PRINTS" id="PR00455">
    <property type="entry name" value="HTHTETR"/>
</dbReference>
<reference evidence="4" key="1">
    <citation type="submission" date="2020-05" db="EMBL/GenBank/DDBJ databases">
        <title>Sulfur intermediates as new biogeochemical hubs in an aquatic model microbial ecosystem.</title>
        <authorList>
            <person name="Vigneron A."/>
        </authorList>
    </citation>
    <scope>NUCLEOTIDE SEQUENCE</scope>
    <source>
        <strain evidence="4">Bin.250</strain>
    </source>
</reference>
<dbReference type="SUPFAM" id="SSF46689">
    <property type="entry name" value="Homeodomain-like"/>
    <property type="match status" value="1"/>
</dbReference>
<evidence type="ECO:0000256" key="2">
    <source>
        <dbReference type="PROSITE-ProRule" id="PRU00335"/>
    </source>
</evidence>
<dbReference type="EMBL" id="JABMOJ010000353">
    <property type="protein sequence ID" value="NQV65590.1"/>
    <property type="molecule type" value="Genomic_DNA"/>
</dbReference>
<dbReference type="InterPro" id="IPR009057">
    <property type="entry name" value="Homeodomain-like_sf"/>
</dbReference>
<dbReference type="GO" id="GO:0000976">
    <property type="term" value="F:transcription cis-regulatory region binding"/>
    <property type="evidence" value="ECO:0007669"/>
    <property type="project" value="TreeGrafter"/>
</dbReference>